<name>A0ACC1M2K9_9FUNG</name>
<gene>
    <name evidence="1" type="ORF">IWW38_003033</name>
</gene>
<comment type="caution">
    <text evidence="1">The sequence shown here is derived from an EMBL/GenBank/DDBJ whole genome shotgun (WGS) entry which is preliminary data.</text>
</comment>
<evidence type="ECO:0000313" key="1">
    <source>
        <dbReference type="EMBL" id="KAJ2892947.1"/>
    </source>
</evidence>
<accession>A0ACC1M2K9</accession>
<organism evidence="1 2">
    <name type="scientific">Coemansia aciculifera</name>
    <dbReference type="NCBI Taxonomy" id="417176"/>
    <lineage>
        <taxon>Eukaryota</taxon>
        <taxon>Fungi</taxon>
        <taxon>Fungi incertae sedis</taxon>
        <taxon>Zoopagomycota</taxon>
        <taxon>Kickxellomycotina</taxon>
        <taxon>Kickxellomycetes</taxon>
        <taxon>Kickxellales</taxon>
        <taxon>Kickxellaceae</taxon>
        <taxon>Coemansia</taxon>
    </lineage>
</organism>
<dbReference type="Proteomes" id="UP001139981">
    <property type="component" value="Unassembled WGS sequence"/>
</dbReference>
<evidence type="ECO:0000313" key="2">
    <source>
        <dbReference type="Proteomes" id="UP001139981"/>
    </source>
</evidence>
<proteinExistence type="predicted"/>
<keyword evidence="2" id="KW-1185">Reference proteome</keyword>
<sequence>MLGVARRQASRKVVGKWVSLAAVASTPSLRRRQFGTDRIVPDSSGVDPSSYADQISSENEYPLIIKVMQATLESIHDGPLPVSTGVPWWGVIAGSAFALRASLILPVYIFQQRAAAQALKLSTISRLWHKPMRTSLNNELATREPPLTELEFEQLLSKRLAKRHHLLMFRQGCHPLFSVLLPLAQIPIWISMTFCLRHISGRLMPLFDSATAALPAAAPGMTTEGILWFTDLTAVDSTGILPAITGLVYLGNVLAEFYRRSEYAIANRPKGAVPKKTLLTSTLPYLGFISPVVVTWVGMSQPSAIVFYWLASSSFTLLQKLVFHNQRLRKRLKFNYIKDKTIE</sequence>
<dbReference type="EMBL" id="JANBVB010000628">
    <property type="protein sequence ID" value="KAJ2892947.1"/>
    <property type="molecule type" value="Genomic_DNA"/>
</dbReference>
<reference evidence="1" key="1">
    <citation type="submission" date="2022-07" db="EMBL/GenBank/DDBJ databases">
        <title>Phylogenomic reconstructions and comparative analyses of Kickxellomycotina fungi.</title>
        <authorList>
            <person name="Reynolds N.K."/>
            <person name="Stajich J.E."/>
            <person name="Barry K."/>
            <person name="Grigoriev I.V."/>
            <person name="Crous P."/>
            <person name="Smith M.E."/>
        </authorList>
    </citation>
    <scope>NUCLEOTIDE SEQUENCE</scope>
    <source>
        <strain evidence="1">CBS 190363</strain>
    </source>
</reference>
<protein>
    <submittedName>
        <fullName evidence="1">Uncharacterized protein</fullName>
    </submittedName>
</protein>